<dbReference type="OrthoDB" id="9815057at2"/>
<sequence>MPRIERIRIAGLKYEKMLKKYDDMVLDLSNEEGPANTLITLMNGGGKGVLLQSIFQLLIPKAAWGKDNENQVEAFFHNHKKQLKPYTFHVAIEWRLDNNDRNEYMTTGIAMTAHSSVDQLEIKVDYLLYALLDYEEHAELTLSTLPLYDIDAGGPVSFESIQQFVRDHRGEMASFGSHSSDLKKYYNFLAERDIHIGEWRNMRRINGEEGGIKGYFQKNDAFTNQNLFEKLIIPEIGTSLNEGLPEQEGSLQKMFMDAATVAQRLPMLEQREKAFAEFTVLAAPLHELVKQGTEADLRYRETELLGRQMYTVIHDELKTAEEGRRKKADELVQLHQEARQLRFEADNLNYLRSKEEADRKQEDFNKISDNQSRARQRLEDSKAKEKELEVAHYLARRKLQLRQMEQWQKEIEAIEGSLEMKERQEVVQAAKEELRQQWEQVSRLWEGQISAFSRRQQSLSAEEAARRKERESCLLELGGLDSRIHELTASIRQYTEALGAFASRHGQEAAHSPAASLQRAIAAARGFAENIVTLNERRKAADEEHFKLHTKHTQASGKLLAHEQQERELQEQLDNQLNRESQLWSQLVVLLELYNEHNELGATGLFEAKAAVQERFIRRLDEAELQTKRLRRDYYHQLLDVELQHETYWLPNSDLLKVQDRLDALKISSMLGSAFLNDQPYLIREEELDRHPLLPYGLIVTEKEAAKLQPGMLKDLLLKSAVPVFIREQMAQPAEQPFLLLGGQGPQMVLQPDLFLEWKQGISARLKEQEAELQDAEGYLAKLKSARQEYERLFQNEHSVSLKGKLKALNSLQNELRTSLGELNTEINENAAAIGVIVREISECEAGKAEQDEKAAALREWNERTQKQEQDYKDKQKAVDRKSELNKEITGKEQQLAQLKAELDSTSLEREKWVGDTRYSLFPRLQVWFPELVFPAGLQASSTGHAEDQPEFPLDASIQDKLLQTLSTLESLQHSLSRNELEIRTRAAQIKATAEQLAELEAAVQQIEANWRNVREPGDTPDSIMAARTRQKSDTGMLDEDYQLVRDSFVRCQTELDNLQKQLAKAEKSIKEKHERAVELWNEPLDPKEEEIRERSRENEYALNGCKQTLASLDQWLQTLASQSKVMETHVEGRLQLRDIPEEVQLRTREACEQAVAEWLLRSKESRSERSEISRKVKEEKTSLSGRIAKSGWNTELETKIQERLNTVHWEDFSIALQVLDSMLQSSQDQIESIRSDKEGMELSRKMWVGRAAKRVVQIVDILKRMERRMMIHNENGHAFPLVRLNYKNINVPKTTEDIEPLVSDYFNRCISSLLEKFPKIEQAPAAAVRDLISDGKIVYAALQNRFPVLQVYKPVTENYFLYAAPEEYHYSDWEVINRGALDEAVGSGGQRQSVQLLVAMMIMTHKRVNRENKGWTVFLYDNPFGEMVSNNVLDPVFEISKALRFQWLIVTPPELVKNDVSVRFGVYWQLYFGGEKGDMLESTLIKGGRKLIPASLF</sequence>
<organism evidence="3 4">
    <name type="scientific">Paenibacillus graminis</name>
    <dbReference type="NCBI Taxonomy" id="189425"/>
    <lineage>
        <taxon>Bacteria</taxon>
        <taxon>Bacillati</taxon>
        <taxon>Bacillota</taxon>
        <taxon>Bacilli</taxon>
        <taxon>Bacillales</taxon>
        <taxon>Paenibacillaceae</taxon>
        <taxon>Paenibacillus</taxon>
    </lineage>
</organism>
<dbReference type="GO" id="GO:0051015">
    <property type="term" value="F:actin filament binding"/>
    <property type="evidence" value="ECO:0007669"/>
    <property type="project" value="TreeGrafter"/>
</dbReference>
<keyword evidence="1" id="KW-0175">Coiled coil</keyword>
<dbReference type="GO" id="GO:0000146">
    <property type="term" value="F:microfilament motor activity"/>
    <property type="evidence" value="ECO:0007669"/>
    <property type="project" value="TreeGrafter"/>
</dbReference>
<dbReference type="eggNOG" id="COG1196">
    <property type="taxonomic scope" value="Bacteria"/>
</dbReference>
<evidence type="ECO:0000256" key="2">
    <source>
        <dbReference type="SAM" id="MobiDB-lite"/>
    </source>
</evidence>
<name>A0A089M935_9BACL</name>
<feature type="coiled-coil region" evidence="1">
    <location>
        <begin position="1049"/>
        <end position="1076"/>
    </location>
</feature>
<dbReference type="RefSeq" id="WP_025704378.1">
    <property type="nucleotide sequence ID" value="NZ_CP009287.1"/>
</dbReference>
<evidence type="ECO:0000313" key="4">
    <source>
        <dbReference type="Proteomes" id="UP000029500"/>
    </source>
</evidence>
<dbReference type="PANTHER" id="PTHR45615:SF40">
    <property type="entry name" value="MYOSIN HEAVY CHAIN, NON-MUSCLE"/>
    <property type="match status" value="1"/>
</dbReference>
<dbReference type="Proteomes" id="UP000029500">
    <property type="component" value="Chromosome"/>
</dbReference>
<dbReference type="GO" id="GO:0005737">
    <property type="term" value="C:cytoplasm"/>
    <property type="evidence" value="ECO:0007669"/>
    <property type="project" value="TreeGrafter"/>
</dbReference>
<feature type="coiled-coil region" evidence="1">
    <location>
        <begin position="759"/>
        <end position="829"/>
    </location>
</feature>
<accession>A0A089M935</accession>
<dbReference type="STRING" id="189425.PGRAT_15450"/>
<evidence type="ECO:0000256" key="1">
    <source>
        <dbReference type="SAM" id="Coils"/>
    </source>
</evidence>
<reference evidence="3 4" key="1">
    <citation type="submission" date="2014-08" db="EMBL/GenBank/DDBJ databases">
        <title>Comparative genomics of the Paenibacillus odorifer group.</title>
        <authorList>
            <person name="den Bakker H.C."/>
            <person name="Tsai Y.-C."/>
            <person name="Martin N."/>
            <person name="Korlach J."/>
            <person name="Wiedmann M."/>
        </authorList>
    </citation>
    <scope>NUCLEOTIDE SEQUENCE [LARGE SCALE GENOMIC DNA]</scope>
    <source>
        <strain evidence="3 4">DSM 15220</strain>
    </source>
</reference>
<proteinExistence type="predicted"/>
<evidence type="ECO:0000313" key="3">
    <source>
        <dbReference type="EMBL" id="AIQ68860.1"/>
    </source>
</evidence>
<protein>
    <recommendedName>
        <fullName evidence="5">Chromosome segregation ATPase</fullName>
    </recommendedName>
</protein>
<dbReference type="HOGENOM" id="CLU_249028_0_0_9"/>
<dbReference type="EMBL" id="CP009287">
    <property type="protein sequence ID" value="AIQ68860.1"/>
    <property type="molecule type" value="Genomic_DNA"/>
</dbReference>
<keyword evidence="4" id="KW-1185">Reference proteome</keyword>
<feature type="region of interest" description="Disordered" evidence="2">
    <location>
        <begin position="359"/>
        <end position="381"/>
    </location>
</feature>
<evidence type="ECO:0008006" key="5">
    <source>
        <dbReference type="Google" id="ProtNLM"/>
    </source>
</evidence>
<dbReference type="GO" id="GO:0032982">
    <property type="term" value="C:myosin filament"/>
    <property type="evidence" value="ECO:0007669"/>
    <property type="project" value="TreeGrafter"/>
</dbReference>
<gene>
    <name evidence="3" type="ORF">PGRAT_15450</name>
</gene>
<feature type="region of interest" description="Disordered" evidence="2">
    <location>
        <begin position="860"/>
        <end position="886"/>
    </location>
</feature>
<dbReference type="GO" id="GO:0016460">
    <property type="term" value="C:myosin II complex"/>
    <property type="evidence" value="ECO:0007669"/>
    <property type="project" value="TreeGrafter"/>
</dbReference>
<dbReference type="PANTHER" id="PTHR45615">
    <property type="entry name" value="MYOSIN HEAVY CHAIN, NON-MUSCLE"/>
    <property type="match status" value="1"/>
</dbReference>
<dbReference type="KEGG" id="pgm:PGRAT_15450"/>